<evidence type="ECO:0000256" key="8">
    <source>
        <dbReference type="RuleBase" id="RU361187"/>
    </source>
</evidence>
<dbReference type="PROSITE" id="PS51175">
    <property type="entry name" value="CBM6"/>
    <property type="match status" value="1"/>
</dbReference>
<dbReference type="Pfam" id="PF03422">
    <property type="entry name" value="CBM_6"/>
    <property type="match status" value="1"/>
</dbReference>
<proteinExistence type="inferred from homology"/>
<evidence type="ECO:0000259" key="9">
    <source>
        <dbReference type="PROSITE" id="PS51175"/>
    </source>
</evidence>
<dbReference type="InterPro" id="IPR006584">
    <property type="entry name" value="Cellulose-bd_IV"/>
</dbReference>
<dbReference type="GO" id="GO:0030246">
    <property type="term" value="F:carbohydrate binding"/>
    <property type="evidence" value="ECO:0007669"/>
    <property type="project" value="InterPro"/>
</dbReference>
<dbReference type="EMBL" id="LQRT01000035">
    <property type="protein sequence ID" value="KZS39035.1"/>
    <property type="molecule type" value="Genomic_DNA"/>
</dbReference>
<dbReference type="SMART" id="SM00606">
    <property type="entry name" value="CBD_IV"/>
    <property type="match status" value="1"/>
</dbReference>
<keyword evidence="6 8" id="KW-0326">Glycosidase</keyword>
<dbReference type="CDD" id="cd04084">
    <property type="entry name" value="CBM6_xylanase-like"/>
    <property type="match status" value="1"/>
</dbReference>
<dbReference type="Gene3D" id="2.60.120.260">
    <property type="entry name" value="Galactose-binding domain-like"/>
    <property type="match status" value="1"/>
</dbReference>
<dbReference type="GO" id="GO:0045493">
    <property type="term" value="P:xylan catabolic process"/>
    <property type="evidence" value="ECO:0007669"/>
    <property type="project" value="UniProtKB-KW"/>
</dbReference>
<accession>A0A162YAN6</accession>
<gene>
    <name evidence="10" type="ORF">AWE51_10740</name>
</gene>
<dbReference type="GO" id="GO:0004553">
    <property type="term" value="F:hydrolase activity, hydrolyzing O-glycosyl compounds"/>
    <property type="evidence" value="ECO:0007669"/>
    <property type="project" value="InterPro"/>
</dbReference>
<evidence type="ECO:0000256" key="5">
    <source>
        <dbReference type="ARBA" id="ARBA00023277"/>
    </source>
</evidence>
<evidence type="ECO:0000256" key="4">
    <source>
        <dbReference type="ARBA" id="ARBA00022801"/>
    </source>
</evidence>
<evidence type="ECO:0000313" key="10">
    <source>
        <dbReference type="EMBL" id="KZS39035.1"/>
    </source>
</evidence>
<keyword evidence="2" id="KW-0624">Polysaccharide degradation</keyword>
<dbReference type="Gene3D" id="2.115.10.20">
    <property type="entry name" value="Glycosyl hydrolase domain, family 43"/>
    <property type="match status" value="1"/>
</dbReference>
<comment type="caution">
    <text evidence="10">The sequence shown here is derived from an EMBL/GenBank/DDBJ whole genome shotgun (WGS) entry which is preliminary data.</text>
</comment>
<dbReference type="InterPro" id="IPR005084">
    <property type="entry name" value="CBM6"/>
</dbReference>
<dbReference type="PANTHER" id="PTHR43772:SF2">
    <property type="entry name" value="PUTATIVE (AFU_ORTHOLOGUE AFUA_2G04480)-RELATED"/>
    <property type="match status" value="1"/>
</dbReference>
<keyword evidence="11" id="KW-1185">Reference proteome</keyword>
<dbReference type="Pfam" id="PF04616">
    <property type="entry name" value="Glyco_hydro_43"/>
    <property type="match status" value="1"/>
</dbReference>
<dbReference type="SUPFAM" id="SSF75005">
    <property type="entry name" value="Arabinanase/levansucrase/invertase"/>
    <property type="match status" value="1"/>
</dbReference>
<evidence type="ECO:0000256" key="1">
    <source>
        <dbReference type="ARBA" id="ARBA00009865"/>
    </source>
</evidence>
<feature type="domain" description="CBM6" evidence="9">
    <location>
        <begin position="321"/>
        <end position="452"/>
    </location>
</feature>
<dbReference type="InterPro" id="IPR023296">
    <property type="entry name" value="Glyco_hydro_beta-prop_sf"/>
</dbReference>
<dbReference type="SUPFAM" id="SSF49785">
    <property type="entry name" value="Galactose-binding domain-like"/>
    <property type="match status" value="1"/>
</dbReference>
<dbReference type="Proteomes" id="UP000076715">
    <property type="component" value="Unassembled WGS sequence"/>
</dbReference>
<name>A0A162YAN6_9FLAO</name>
<dbReference type="InterPro" id="IPR052176">
    <property type="entry name" value="Glycosyl_Hydrlase_43_Enz"/>
</dbReference>
<feature type="site" description="Important for catalytic activity, responsible for pKa modulation of the active site Glu and correct orientation of both the proton donor and substrate" evidence="7">
    <location>
        <position position="161"/>
    </location>
</feature>
<evidence type="ECO:0000313" key="11">
    <source>
        <dbReference type="Proteomes" id="UP000076715"/>
    </source>
</evidence>
<evidence type="ECO:0000256" key="2">
    <source>
        <dbReference type="ARBA" id="ARBA00022651"/>
    </source>
</evidence>
<evidence type="ECO:0000256" key="7">
    <source>
        <dbReference type="PIRSR" id="PIRSR606710-2"/>
    </source>
</evidence>
<dbReference type="AlphaFoldDB" id="A0A162YAN6"/>
<dbReference type="STRING" id="1642818.AWE51_10740"/>
<evidence type="ECO:0000256" key="6">
    <source>
        <dbReference type="ARBA" id="ARBA00023295"/>
    </source>
</evidence>
<evidence type="ECO:0000256" key="3">
    <source>
        <dbReference type="ARBA" id="ARBA00022729"/>
    </source>
</evidence>
<protein>
    <recommendedName>
        <fullName evidence="9">CBM6 domain-containing protein</fullName>
    </recommendedName>
</protein>
<dbReference type="CDD" id="cd08990">
    <property type="entry name" value="GH43_AXH_like"/>
    <property type="match status" value="1"/>
</dbReference>
<keyword evidence="3" id="KW-0732">Signal</keyword>
<dbReference type="InterPro" id="IPR006710">
    <property type="entry name" value="Glyco_hydro_43"/>
</dbReference>
<keyword evidence="2" id="KW-0858">Xylan degradation</keyword>
<dbReference type="InterPro" id="IPR008979">
    <property type="entry name" value="Galactose-bd-like_sf"/>
</dbReference>
<dbReference type="PANTHER" id="PTHR43772">
    <property type="entry name" value="ENDO-1,4-BETA-XYLANASE"/>
    <property type="match status" value="1"/>
</dbReference>
<reference evidence="10 11" key="1">
    <citation type="submission" date="2016-01" db="EMBL/GenBank/DDBJ databases">
        <title>The draft genome sequence of Aquimarina sp. RZW4-3-2.</title>
        <authorList>
            <person name="Wang Y."/>
        </authorList>
    </citation>
    <scope>NUCLEOTIDE SEQUENCE [LARGE SCALE GENOMIC DNA]</scope>
    <source>
        <strain evidence="10 11">RZW4-3-2</strain>
    </source>
</reference>
<keyword evidence="5" id="KW-0119">Carbohydrate metabolism</keyword>
<comment type="similarity">
    <text evidence="1 8">Belongs to the glycosyl hydrolase 43 family.</text>
</comment>
<sequence length="455" mass="52147">MKNPGIIILICFNISINLFSQNPIIKHIYTADPTARVYNGKLYIYPSQDIAWNKEWEKLGAEKETNGHVMTDYHAFSTTDMINYTDHGVIVAQKDVPWGNKVGYGMWAPCITYKNGTYYYYFPNKPADKSGFRQIGLATATNPEGPFSIEPNYIQGLKGIDPNPFIDDDGQAYMYWGGGKGNSLKGVKLSDDMKSVNGQAILIKDLPQEYKEGPFVFKRNDIYYLTFPHNRDTKNSTEEIGYAISKNPLGPFEYKGTIMDRFEDCWTNHQSIVQYKKQWYMFYHHNNISKVGNLRSVCVDSLFFNKDGTIQKVIPTLRGVGVHQATDTIHMDRYSKIYNAEIDFIKGVGIPEWKVTNTKPESWVQYNSVNFTTKTKYVKLQLLSSSKKASIEIRENSPTGKIIATAKVFNTNGKWKTINAKMNYQPIGKKNIVCLFKSENENEIELDWIFFSKFN</sequence>
<keyword evidence="4 8" id="KW-0378">Hydrolase</keyword>
<organism evidence="10 11">
    <name type="scientific">Aquimarina aggregata</name>
    <dbReference type="NCBI Taxonomy" id="1642818"/>
    <lineage>
        <taxon>Bacteria</taxon>
        <taxon>Pseudomonadati</taxon>
        <taxon>Bacteroidota</taxon>
        <taxon>Flavobacteriia</taxon>
        <taxon>Flavobacteriales</taxon>
        <taxon>Flavobacteriaceae</taxon>
        <taxon>Aquimarina</taxon>
    </lineage>
</organism>
<dbReference type="OrthoDB" id="9763933at2"/>
<dbReference type="RefSeq" id="WP_066316637.1">
    <property type="nucleotide sequence ID" value="NZ_LQRT01000035.1"/>
</dbReference>